<reference evidence="5 6" key="1">
    <citation type="submission" date="2016-10" db="EMBL/GenBank/DDBJ databases">
        <authorList>
            <person name="de Groot N.N."/>
        </authorList>
    </citation>
    <scope>NUCLEOTIDE SEQUENCE [LARGE SCALE GENOMIC DNA]</scope>
    <source>
        <strain evidence="5 6">DSM 15893</strain>
    </source>
</reference>
<evidence type="ECO:0000313" key="6">
    <source>
        <dbReference type="Proteomes" id="UP000182692"/>
    </source>
</evidence>
<dbReference type="Gene3D" id="3.40.50.1000">
    <property type="entry name" value="HAD superfamily/HAD-like"/>
    <property type="match status" value="1"/>
</dbReference>
<dbReference type="GO" id="GO:0003824">
    <property type="term" value="F:catalytic activity"/>
    <property type="evidence" value="ECO:0007669"/>
    <property type="project" value="UniProtKB-ARBA"/>
</dbReference>
<protein>
    <submittedName>
        <fullName evidence="5">Haloacid dehalogenase superfamily, subfamily IA, variant 3 with third motif having DD or ED</fullName>
    </submittedName>
</protein>
<proteinExistence type="inferred from homology"/>
<dbReference type="InterPro" id="IPR006439">
    <property type="entry name" value="HAD-SF_hydro_IA"/>
</dbReference>
<dbReference type="AlphaFoldDB" id="A0A1I5PWM3"/>
<dbReference type="NCBIfam" id="TIGR01509">
    <property type="entry name" value="HAD-SF-IA-v3"/>
    <property type="match status" value="1"/>
</dbReference>
<keyword evidence="3" id="KW-0479">Metal-binding</keyword>
<evidence type="ECO:0000256" key="4">
    <source>
        <dbReference type="ARBA" id="ARBA00022842"/>
    </source>
</evidence>
<comment type="cofactor">
    <cofactor evidence="1">
        <name>Mg(2+)</name>
        <dbReference type="ChEBI" id="CHEBI:18420"/>
    </cofactor>
</comment>
<evidence type="ECO:0000256" key="3">
    <source>
        <dbReference type="ARBA" id="ARBA00022723"/>
    </source>
</evidence>
<dbReference type="PRINTS" id="PR00413">
    <property type="entry name" value="HADHALOGNASE"/>
</dbReference>
<dbReference type="Gene3D" id="1.10.150.240">
    <property type="entry name" value="Putative phosphatase, domain 2"/>
    <property type="match status" value="1"/>
</dbReference>
<dbReference type="InterPro" id="IPR036412">
    <property type="entry name" value="HAD-like_sf"/>
</dbReference>
<dbReference type="SFLD" id="SFLDS00003">
    <property type="entry name" value="Haloacid_Dehalogenase"/>
    <property type="match status" value="1"/>
</dbReference>
<organism evidence="5 6">
    <name type="scientific">Enterovibrio norvegicus DSM 15893</name>
    <dbReference type="NCBI Taxonomy" id="1121869"/>
    <lineage>
        <taxon>Bacteria</taxon>
        <taxon>Pseudomonadati</taxon>
        <taxon>Pseudomonadota</taxon>
        <taxon>Gammaproteobacteria</taxon>
        <taxon>Vibrionales</taxon>
        <taxon>Vibrionaceae</taxon>
        <taxon>Enterovibrio</taxon>
    </lineage>
</organism>
<dbReference type="RefSeq" id="WP_074926866.1">
    <property type="nucleotide sequence ID" value="NZ_FOWR01000013.1"/>
</dbReference>
<dbReference type="GeneID" id="35870127"/>
<dbReference type="InterPro" id="IPR041492">
    <property type="entry name" value="HAD_2"/>
</dbReference>
<dbReference type="Proteomes" id="UP000182692">
    <property type="component" value="Unassembled WGS sequence"/>
</dbReference>
<evidence type="ECO:0000256" key="1">
    <source>
        <dbReference type="ARBA" id="ARBA00001946"/>
    </source>
</evidence>
<dbReference type="STRING" id="1121869.SAMN03084138_02077"/>
<sequence>MNAFDYDAPLSCVIFDCDGTLVDSEVLSQMAIVEVFAHYGVVLDLQECMDNFQGGKLADVLLQTCERHRLSISLDELEPLYREKSAALFEHHLKPIEGVPDLLHMLEDEGVDVCVASNGPVSKMKLTLEMTGLLPHFIGRLFSAFDTNSWKPAPDLIHYSAMNMATPLNQCLFVDDTSLGVQAGINAGIRTIYFNTGNKANIDHPLVLSVASMQELFSVMRRLPLSNGWV</sequence>
<name>A0A1I5PWM3_9GAMM</name>
<keyword evidence="4" id="KW-0460">Magnesium</keyword>
<comment type="similarity">
    <text evidence="2">Belongs to the HAD-like hydrolase superfamily. CbbY/CbbZ/Gph/YieH family.</text>
</comment>
<gene>
    <name evidence="5" type="ORF">SAMN03084138_02077</name>
</gene>
<dbReference type="InterPro" id="IPR023198">
    <property type="entry name" value="PGP-like_dom2"/>
</dbReference>
<dbReference type="SFLD" id="SFLDG01129">
    <property type="entry name" value="C1.5:_HAD__Beta-PGM__Phosphata"/>
    <property type="match status" value="1"/>
</dbReference>
<dbReference type="PANTHER" id="PTHR46193">
    <property type="entry name" value="6-PHOSPHOGLUCONATE PHOSPHATASE"/>
    <property type="match status" value="1"/>
</dbReference>
<evidence type="ECO:0000313" key="5">
    <source>
        <dbReference type="EMBL" id="SFP38493.1"/>
    </source>
</evidence>
<evidence type="ECO:0000256" key="2">
    <source>
        <dbReference type="ARBA" id="ARBA00006171"/>
    </source>
</evidence>
<dbReference type="EMBL" id="FOWR01000013">
    <property type="protein sequence ID" value="SFP38493.1"/>
    <property type="molecule type" value="Genomic_DNA"/>
</dbReference>
<dbReference type="Pfam" id="PF13419">
    <property type="entry name" value="HAD_2"/>
    <property type="match status" value="1"/>
</dbReference>
<dbReference type="PANTHER" id="PTHR46193:SF10">
    <property type="entry name" value="6-PHOSPHOGLUCONATE PHOSPHATASE"/>
    <property type="match status" value="1"/>
</dbReference>
<dbReference type="InterPro" id="IPR023214">
    <property type="entry name" value="HAD_sf"/>
</dbReference>
<dbReference type="SUPFAM" id="SSF56784">
    <property type="entry name" value="HAD-like"/>
    <property type="match status" value="1"/>
</dbReference>
<dbReference type="GO" id="GO:0046872">
    <property type="term" value="F:metal ion binding"/>
    <property type="evidence" value="ECO:0007669"/>
    <property type="project" value="UniProtKB-KW"/>
</dbReference>
<dbReference type="OrthoDB" id="9800058at2"/>
<accession>A0A1I5PWM3</accession>
<dbReference type="InterPro" id="IPR051600">
    <property type="entry name" value="Beta-PGM-like"/>
</dbReference>